<evidence type="ECO:0000313" key="4">
    <source>
        <dbReference type="Proteomes" id="UP000478417"/>
    </source>
</evidence>
<dbReference type="InterPro" id="IPR011009">
    <property type="entry name" value="Kinase-like_dom_sf"/>
</dbReference>
<organism evidence="3 4">
    <name type="scientific">Oceanipulchritudo coccoides</name>
    <dbReference type="NCBI Taxonomy" id="2706888"/>
    <lineage>
        <taxon>Bacteria</taxon>
        <taxon>Pseudomonadati</taxon>
        <taxon>Verrucomicrobiota</taxon>
        <taxon>Opitutia</taxon>
        <taxon>Puniceicoccales</taxon>
        <taxon>Oceanipulchritudinaceae</taxon>
        <taxon>Oceanipulchritudo</taxon>
    </lineage>
</organism>
<dbReference type="InterPro" id="IPR016477">
    <property type="entry name" value="Fructo-/Ketosamine-3-kinase"/>
</dbReference>
<dbReference type="Proteomes" id="UP000478417">
    <property type="component" value="Unassembled WGS sequence"/>
</dbReference>
<comment type="similarity">
    <text evidence="1 2">Belongs to the fructosamine kinase family.</text>
</comment>
<accession>A0A6B2LWK2</accession>
<proteinExistence type="inferred from homology"/>
<dbReference type="PANTHER" id="PTHR12149">
    <property type="entry name" value="FRUCTOSAMINE 3 KINASE-RELATED PROTEIN"/>
    <property type="match status" value="1"/>
</dbReference>
<dbReference type="Pfam" id="PF03881">
    <property type="entry name" value="Fructosamin_kin"/>
    <property type="match status" value="1"/>
</dbReference>
<reference evidence="3 4" key="1">
    <citation type="submission" date="2020-02" db="EMBL/GenBank/DDBJ databases">
        <title>Albibacoteraceae fam. nov., the first described family within the subdivision 4 Verrucomicrobia.</title>
        <authorList>
            <person name="Xi F."/>
        </authorList>
    </citation>
    <scope>NUCLEOTIDE SEQUENCE [LARGE SCALE GENOMIC DNA]</scope>
    <source>
        <strain evidence="3 4">CK1056</strain>
    </source>
</reference>
<dbReference type="PANTHER" id="PTHR12149:SF8">
    <property type="entry name" value="PROTEIN-RIBULOSAMINE 3-KINASE"/>
    <property type="match status" value="1"/>
</dbReference>
<keyword evidence="2" id="KW-0808">Transferase</keyword>
<sequence>MNKEIEAAILKATGSDFRIKGTSSLGGGCIHNAQCLTGTDGRRFFIKQNRPSFRSSFEAEAAALRAIGKTKTIRVPEPVAVCSSNDMTALVLEFLPIGRAHPGSWENMGKELARLHHVQQANFGWEEDNWIGSTRQINTWKNDWIGFYAECRLQPQVQWAREKGLRLSDADVLIGQLHLFFDTYSPTASLLHGDPWAGNAGFLEDGTPVVFDPASYFGDRETDLAMTELFGGFPKPFYDGYGSVWPIDPGYERRRDLYQLYHVLNHFNIFGGGYGDQAASMIRHLLRGIG</sequence>
<evidence type="ECO:0000256" key="2">
    <source>
        <dbReference type="PIRNR" id="PIRNR006221"/>
    </source>
</evidence>
<evidence type="ECO:0000256" key="1">
    <source>
        <dbReference type="ARBA" id="ARBA00009460"/>
    </source>
</evidence>
<dbReference type="SUPFAM" id="SSF56112">
    <property type="entry name" value="Protein kinase-like (PK-like)"/>
    <property type="match status" value="1"/>
</dbReference>
<name>A0A6B2LWK2_9BACT</name>
<dbReference type="PIRSF" id="PIRSF006221">
    <property type="entry name" value="Ketosamine-3-kinase"/>
    <property type="match status" value="1"/>
</dbReference>
<dbReference type="EMBL" id="JAAGNX010000001">
    <property type="protein sequence ID" value="NDV60838.1"/>
    <property type="molecule type" value="Genomic_DNA"/>
</dbReference>
<dbReference type="GO" id="GO:0016301">
    <property type="term" value="F:kinase activity"/>
    <property type="evidence" value="ECO:0007669"/>
    <property type="project" value="UniProtKB-UniRule"/>
</dbReference>
<keyword evidence="4" id="KW-1185">Reference proteome</keyword>
<dbReference type="RefSeq" id="WP_163961220.1">
    <property type="nucleotide sequence ID" value="NZ_JAAGNX010000001.1"/>
</dbReference>
<dbReference type="Gene3D" id="3.30.200.20">
    <property type="entry name" value="Phosphorylase Kinase, domain 1"/>
    <property type="match status" value="1"/>
</dbReference>
<keyword evidence="2 3" id="KW-0418">Kinase</keyword>
<protein>
    <submittedName>
        <fullName evidence="3">Fructosamine kinase family protein</fullName>
    </submittedName>
</protein>
<dbReference type="AlphaFoldDB" id="A0A6B2LWK2"/>
<gene>
    <name evidence="3" type="ORF">G0Q06_00060</name>
</gene>
<dbReference type="Gene3D" id="3.90.1200.10">
    <property type="match status" value="1"/>
</dbReference>
<evidence type="ECO:0000313" key="3">
    <source>
        <dbReference type="EMBL" id="NDV60838.1"/>
    </source>
</evidence>
<comment type="caution">
    <text evidence="3">The sequence shown here is derived from an EMBL/GenBank/DDBJ whole genome shotgun (WGS) entry which is preliminary data.</text>
</comment>